<evidence type="ECO:0000259" key="4">
    <source>
        <dbReference type="Pfam" id="PF00248"/>
    </source>
</evidence>
<feature type="domain" description="NADP-dependent oxidoreductase" evidence="4">
    <location>
        <begin position="69"/>
        <end position="121"/>
    </location>
</feature>
<reference evidence="5" key="1">
    <citation type="submission" date="2018-11" db="EMBL/GenBank/DDBJ databases">
        <authorList>
            <consortium name="Pathogen Informatics"/>
        </authorList>
    </citation>
    <scope>NUCLEOTIDE SEQUENCE</scope>
</reference>
<dbReference type="Gene3D" id="3.20.20.100">
    <property type="entry name" value="NADP-dependent oxidoreductase domain"/>
    <property type="match status" value="1"/>
</dbReference>
<evidence type="ECO:0000313" key="5">
    <source>
        <dbReference type="EMBL" id="VEL38165.1"/>
    </source>
</evidence>
<dbReference type="GO" id="GO:0015459">
    <property type="term" value="F:potassium channel regulator activity"/>
    <property type="evidence" value="ECO:0007669"/>
    <property type="project" value="TreeGrafter"/>
</dbReference>
<evidence type="ECO:0000313" key="6">
    <source>
        <dbReference type="Proteomes" id="UP000784294"/>
    </source>
</evidence>
<evidence type="ECO:0000256" key="2">
    <source>
        <dbReference type="ARBA" id="ARBA00022857"/>
    </source>
</evidence>
<keyword evidence="3" id="KW-0560">Oxidoreductase</keyword>
<dbReference type="GO" id="GO:0008076">
    <property type="term" value="C:voltage-gated potassium channel complex"/>
    <property type="evidence" value="ECO:0007669"/>
    <property type="project" value="TreeGrafter"/>
</dbReference>
<gene>
    <name evidence="5" type="ORF">PXEA_LOCUS31605</name>
</gene>
<name>A0A3S5AJ23_9PLAT</name>
<evidence type="ECO:0000256" key="1">
    <source>
        <dbReference type="ARBA" id="ARBA00006515"/>
    </source>
</evidence>
<dbReference type="GO" id="GO:0044325">
    <property type="term" value="F:transmembrane transporter binding"/>
    <property type="evidence" value="ECO:0007669"/>
    <property type="project" value="TreeGrafter"/>
</dbReference>
<dbReference type="InterPro" id="IPR005399">
    <property type="entry name" value="K_chnl_volt-dep_bsu_KCNAB-rel"/>
</dbReference>
<comment type="similarity">
    <text evidence="1">Belongs to the shaker potassium channel beta subunit family.</text>
</comment>
<dbReference type="AlphaFoldDB" id="A0A3S5AJ23"/>
<keyword evidence="2" id="KW-0521">NADP</keyword>
<dbReference type="InterPro" id="IPR023210">
    <property type="entry name" value="NADP_OxRdtase_dom"/>
</dbReference>
<protein>
    <recommendedName>
        <fullName evidence="4">NADP-dependent oxidoreductase domain-containing protein</fullName>
    </recommendedName>
</protein>
<sequence length="127" mass="14294">MAQNIESGSISSFLLLIRIGHLELGGKLAEKVTDLFPTGRLRQSFETQKCHFALNIICLLFPTGILGCLDRLQLDYVDIMLVTKAPDSPTHIEEVVRACTHVVERGWAFYWGTSRWNSAEIMVSRLS</sequence>
<evidence type="ECO:0000256" key="3">
    <source>
        <dbReference type="ARBA" id="ARBA00023002"/>
    </source>
</evidence>
<organism evidence="5 6">
    <name type="scientific">Protopolystoma xenopodis</name>
    <dbReference type="NCBI Taxonomy" id="117903"/>
    <lineage>
        <taxon>Eukaryota</taxon>
        <taxon>Metazoa</taxon>
        <taxon>Spiralia</taxon>
        <taxon>Lophotrochozoa</taxon>
        <taxon>Platyhelminthes</taxon>
        <taxon>Monogenea</taxon>
        <taxon>Polyopisthocotylea</taxon>
        <taxon>Polystomatidea</taxon>
        <taxon>Polystomatidae</taxon>
        <taxon>Protopolystoma</taxon>
    </lineage>
</organism>
<dbReference type="GO" id="GO:0016491">
    <property type="term" value="F:oxidoreductase activity"/>
    <property type="evidence" value="ECO:0007669"/>
    <property type="project" value="UniProtKB-KW"/>
</dbReference>
<dbReference type="InterPro" id="IPR036812">
    <property type="entry name" value="NAD(P)_OxRdtase_dom_sf"/>
</dbReference>
<dbReference type="EMBL" id="CAAALY010257084">
    <property type="protein sequence ID" value="VEL38165.1"/>
    <property type="molecule type" value="Genomic_DNA"/>
</dbReference>
<dbReference type="PANTHER" id="PTHR43150:SF2">
    <property type="entry name" value="HYPERKINETIC, ISOFORM M"/>
    <property type="match status" value="1"/>
</dbReference>
<dbReference type="Pfam" id="PF00248">
    <property type="entry name" value="Aldo_ket_red"/>
    <property type="match status" value="1"/>
</dbReference>
<comment type="caution">
    <text evidence="5">The sequence shown here is derived from an EMBL/GenBank/DDBJ whole genome shotgun (WGS) entry which is preliminary data.</text>
</comment>
<dbReference type="PANTHER" id="PTHR43150">
    <property type="entry name" value="HYPERKINETIC, ISOFORM M"/>
    <property type="match status" value="1"/>
</dbReference>
<dbReference type="SUPFAM" id="SSF51430">
    <property type="entry name" value="NAD(P)-linked oxidoreductase"/>
    <property type="match status" value="1"/>
</dbReference>
<accession>A0A3S5AJ23</accession>
<proteinExistence type="inferred from homology"/>
<dbReference type="OrthoDB" id="1720422at2759"/>
<keyword evidence="6" id="KW-1185">Reference proteome</keyword>
<dbReference type="Proteomes" id="UP000784294">
    <property type="component" value="Unassembled WGS sequence"/>
</dbReference>
<dbReference type="GO" id="GO:1901379">
    <property type="term" value="P:regulation of potassium ion transmembrane transport"/>
    <property type="evidence" value="ECO:0007669"/>
    <property type="project" value="TreeGrafter"/>
</dbReference>